<reference evidence="2" key="1">
    <citation type="submission" date="2020-04" db="EMBL/GenBank/DDBJ databases">
        <title>Deep metagenomics examines the oral microbiome during advanced dental caries in children, revealing novel taxa and co-occurrences with host molecules.</title>
        <authorList>
            <person name="Baker J.L."/>
            <person name="Morton J.T."/>
            <person name="Dinis M."/>
            <person name="Alvarez R."/>
            <person name="Tran N.C."/>
            <person name="Knight R."/>
            <person name="Edlund A."/>
        </authorList>
    </citation>
    <scope>NUCLEOTIDE SEQUENCE</scope>
    <source>
        <strain evidence="2">JCVI_32_bin.14</strain>
    </source>
</reference>
<dbReference type="Pfam" id="PF02514">
    <property type="entry name" value="CobN-Mg_chel"/>
    <property type="match status" value="1"/>
</dbReference>
<dbReference type="PANTHER" id="PTHR44119">
    <property type="entry name" value="MAGNESIUM-CHELATASE SUBUNIT CHLH, CHLOROPLASTIC"/>
    <property type="match status" value="1"/>
</dbReference>
<evidence type="ECO:0000259" key="1">
    <source>
        <dbReference type="Pfam" id="PF02514"/>
    </source>
</evidence>
<gene>
    <name evidence="2" type="primary">cobN</name>
    <name evidence="2" type="ORF">HXL70_07980</name>
</gene>
<protein>
    <submittedName>
        <fullName evidence="2">Cobaltochelatase subunit CobN</fullName>
        <ecNumber evidence="2">6.6.1.2</ecNumber>
    </submittedName>
</protein>
<name>A0A930FRP1_9FIRM</name>
<dbReference type="Proteomes" id="UP000757890">
    <property type="component" value="Unassembled WGS sequence"/>
</dbReference>
<dbReference type="AlphaFoldDB" id="A0A930FRP1"/>
<keyword evidence="2" id="KW-0436">Ligase</keyword>
<dbReference type="GO" id="GO:0051116">
    <property type="term" value="F:cobaltochelatase activity"/>
    <property type="evidence" value="ECO:0007669"/>
    <property type="project" value="UniProtKB-EC"/>
</dbReference>
<dbReference type="InterPro" id="IPR003672">
    <property type="entry name" value="CobN/Mg_chltase"/>
</dbReference>
<dbReference type="InterPro" id="IPR011953">
    <property type="entry name" value="Cobalto_CobN"/>
</dbReference>
<dbReference type="CDD" id="cd10150">
    <property type="entry name" value="CobN_like"/>
    <property type="match status" value="1"/>
</dbReference>
<dbReference type="GO" id="GO:0009236">
    <property type="term" value="P:cobalamin biosynthetic process"/>
    <property type="evidence" value="ECO:0007669"/>
    <property type="project" value="InterPro"/>
</dbReference>
<proteinExistence type="predicted"/>
<feature type="domain" description="CobN/magnesium chelatase" evidence="1">
    <location>
        <begin position="114"/>
        <end position="1219"/>
    </location>
</feature>
<evidence type="ECO:0000313" key="2">
    <source>
        <dbReference type="EMBL" id="MBF1129962.1"/>
    </source>
</evidence>
<organism evidence="2 3">
    <name type="scientific">Dialister invisus</name>
    <dbReference type="NCBI Taxonomy" id="218538"/>
    <lineage>
        <taxon>Bacteria</taxon>
        <taxon>Bacillati</taxon>
        <taxon>Bacillota</taxon>
        <taxon>Negativicutes</taxon>
        <taxon>Veillonellales</taxon>
        <taxon>Veillonellaceae</taxon>
        <taxon>Dialister</taxon>
    </lineage>
</organism>
<evidence type="ECO:0000313" key="3">
    <source>
        <dbReference type="Proteomes" id="UP000757890"/>
    </source>
</evidence>
<dbReference type="EC" id="6.6.1.2" evidence="2"/>
<accession>A0A930FRP1</accession>
<dbReference type="PANTHER" id="PTHR44119:SF7">
    <property type="entry name" value="MAGNESIUM CHELATASE SUBUNIT"/>
    <property type="match status" value="1"/>
</dbReference>
<sequence>MEGKVIYLTNVDRRFFMMRKACSELKREGLVPAEYETLKVESTSLWSRIWEKQLGDADLVMIRFMGTTIRTMFWDKCLAFFAAKSIPYYMDAAGSAEEEARNGVSEADVEKIKQYSFYSGIKNYKNLWLFLQFITNKGGEMPAEPSAYCWTGIYHPGLPELCTTDLRSYKKMFCREDCPTVGMIFYRDEWIWGDLQYQNTFIRECERQGMNAIAVFTNGLPVSEMGMPTLNQVFHNYFMADRKPAVDIIVNILKFSFTASGSITKEELKEISIPVLEGYSLIMPEQEWAKSKEGMNPVEISISVSMPEFDGIIHGVPVAAKHMKENGEVEYLPISERMAFMVSKAKKWALLRSKENKDKKIAIILHNYPPTNASIGSAFGLDSIESIRLLLQRMKKEGYRVDFIPEDTESFIKTLTAHATNDISMLTDKQVEECNKNFSKAYIDFFATFPESVKRQMEKDWEEAPGKVMLDDYKNLLVPGIMDGNIFITVQAPRGYGMDPAKIYHDPYVAPTHQYISFYQWIRDEWKADAVIHVGTHGNLEWLPGKGAGLDRESYPDLSLGDLPNIYPYHMTITGEGIQAKRRSAACLVDHLPAPLAEAGVYDELAELEKMMDEYAHFMQIQPKNAGSLEPMIRELAEKAELDGEIPYDENKPFPEYAGKLHQYLEELKNGEVHVGLHILGQAPQGEILIDEILQFLRLDNGEIPSIYEIWAEKYDTTVDEIIGNAGKLHPRFQITYSELMSRIRNETKNIIKILEAYDFSDEGIEKALLETCISEENESWKKKVAGILSYICHDLIQRLWKTAEEMDHIMDGLSSRYILPGLSGSPHTGGVNLLPSGRNFFGLDPRTLPTKAAWELGKRLGDQVIEQYIADEGKYPENIGMVFWSGSNMRSHGQCIAEFLYFMGIKPVWEKGSLQVKRLEVIPLSELMRPRIDVTARISGLFRDTMPTVVELLDKAVLLAADLNESEDDNYIKKHVSEESSLMEKSGMTHEESWRNAAYRIFGDAPGTYGAGVSALFESKNWQTVDDLADVFVRWGGHAYGGAVKGEYSPELFRKRLSVMDVTVKNEDNHETNMLSSDDYNAYHGGMIAAVRSIRGSAPHSYAGDSADRLRPKVRTVQEEAKRIFRMESINPKYINGMMNHGYKGASDMSKMVSVSFQWDATSEVMEDWMYEKYAEKYALDEKVQDWMKRVNPWALQRITETLLEAEARGLWNAKEKTVEKLKKLYLSVEGELEGEGNDNM</sequence>
<dbReference type="EMBL" id="JABZMK010000073">
    <property type="protein sequence ID" value="MBF1129962.1"/>
    <property type="molecule type" value="Genomic_DNA"/>
</dbReference>
<dbReference type="NCBIfam" id="TIGR02257">
    <property type="entry name" value="cobalto_cobN"/>
    <property type="match status" value="1"/>
</dbReference>
<comment type="caution">
    <text evidence="2">The sequence shown here is derived from an EMBL/GenBank/DDBJ whole genome shotgun (WGS) entry which is preliminary data.</text>
</comment>